<dbReference type="EMBL" id="BAAAYN010000034">
    <property type="protein sequence ID" value="GAA3391732.1"/>
    <property type="molecule type" value="Genomic_DNA"/>
</dbReference>
<organism evidence="2 3">
    <name type="scientific">Cryptosporangium minutisporangium</name>
    <dbReference type="NCBI Taxonomy" id="113569"/>
    <lineage>
        <taxon>Bacteria</taxon>
        <taxon>Bacillati</taxon>
        <taxon>Actinomycetota</taxon>
        <taxon>Actinomycetes</taxon>
        <taxon>Cryptosporangiales</taxon>
        <taxon>Cryptosporangiaceae</taxon>
        <taxon>Cryptosporangium</taxon>
    </lineage>
</organism>
<feature type="transmembrane region" description="Helical" evidence="1">
    <location>
        <begin position="92"/>
        <end position="111"/>
    </location>
</feature>
<keyword evidence="3" id="KW-1185">Reference proteome</keyword>
<reference evidence="3" key="1">
    <citation type="journal article" date="2019" name="Int. J. Syst. Evol. Microbiol.">
        <title>The Global Catalogue of Microorganisms (GCM) 10K type strain sequencing project: providing services to taxonomists for standard genome sequencing and annotation.</title>
        <authorList>
            <consortium name="The Broad Institute Genomics Platform"/>
            <consortium name="The Broad Institute Genome Sequencing Center for Infectious Disease"/>
            <person name="Wu L."/>
            <person name="Ma J."/>
        </authorList>
    </citation>
    <scope>NUCLEOTIDE SEQUENCE [LARGE SCALE GENOMIC DNA]</scope>
    <source>
        <strain evidence="3">JCM 9458</strain>
    </source>
</reference>
<comment type="caution">
    <text evidence="2">The sequence shown here is derived from an EMBL/GenBank/DDBJ whole genome shotgun (WGS) entry which is preliminary data.</text>
</comment>
<evidence type="ECO:0008006" key="4">
    <source>
        <dbReference type="Google" id="ProtNLM"/>
    </source>
</evidence>
<keyword evidence="1" id="KW-0472">Membrane</keyword>
<feature type="transmembrane region" description="Helical" evidence="1">
    <location>
        <begin position="154"/>
        <end position="171"/>
    </location>
</feature>
<evidence type="ECO:0000313" key="2">
    <source>
        <dbReference type="EMBL" id="GAA3391732.1"/>
    </source>
</evidence>
<evidence type="ECO:0000256" key="1">
    <source>
        <dbReference type="SAM" id="Phobius"/>
    </source>
</evidence>
<accession>A0ABP6T3P0</accession>
<name>A0ABP6T3P0_9ACTN</name>
<keyword evidence="1" id="KW-1133">Transmembrane helix</keyword>
<gene>
    <name evidence="2" type="ORF">GCM10020369_50770</name>
</gene>
<sequence length="181" mass="18531">MFGPRFTLFADVLLVGVLTFLAALPVVTVFAALTAACRVLSSRVDDDATVTVGGYLREFAGVLRSHPGVLGIPFLLVLDVVALGVGAPGAPVLALVLGAVALVGLAAAARWEPGSSWSMTLRDAVARLLRYPSDGALLLAAVGVAGVLAWTVPLMIVLVPGVLALATVAIARRRPLMQAVA</sequence>
<protein>
    <recommendedName>
        <fullName evidence="4">DUF624 domain-containing protein</fullName>
    </recommendedName>
</protein>
<evidence type="ECO:0000313" key="3">
    <source>
        <dbReference type="Proteomes" id="UP001501676"/>
    </source>
</evidence>
<dbReference type="RefSeq" id="WP_345730713.1">
    <property type="nucleotide sequence ID" value="NZ_BAAAYN010000034.1"/>
</dbReference>
<feature type="transmembrane region" description="Helical" evidence="1">
    <location>
        <begin position="12"/>
        <end position="33"/>
    </location>
</feature>
<keyword evidence="1" id="KW-0812">Transmembrane</keyword>
<feature type="transmembrane region" description="Helical" evidence="1">
    <location>
        <begin position="67"/>
        <end position="86"/>
    </location>
</feature>
<proteinExistence type="predicted"/>
<dbReference type="Proteomes" id="UP001501676">
    <property type="component" value="Unassembled WGS sequence"/>
</dbReference>